<accession>A0ABR3RJZ0</accession>
<evidence type="ECO:0000313" key="1">
    <source>
        <dbReference type="EMBL" id="KAL1604761.1"/>
    </source>
</evidence>
<protein>
    <submittedName>
        <fullName evidence="1">Uncharacterized protein</fullName>
    </submittedName>
</protein>
<keyword evidence="2" id="KW-1185">Reference proteome</keyword>
<gene>
    <name evidence="1" type="ORF">SLS60_004301</name>
</gene>
<dbReference type="EMBL" id="JAKJXO020000005">
    <property type="protein sequence ID" value="KAL1604761.1"/>
    <property type="molecule type" value="Genomic_DNA"/>
</dbReference>
<evidence type="ECO:0000313" key="2">
    <source>
        <dbReference type="Proteomes" id="UP001521785"/>
    </source>
</evidence>
<proteinExistence type="predicted"/>
<reference evidence="1 2" key="1">
    <citation type="submission" date="2024-02" db="EMBL/GenBank/DDBJ databases">
        <title>De novo assembly and annotation of 12 fungi associated with fruit tree decline syndrome in Ontario, Canada.</title>
        <authorList>
            <person name="Sulman M."/>
            <person name="Ellouze W."/>
            <person name="Ilyukhin E."/>
        </authorList>
    </citation>
    <scope>NUCLEOTIDE SEQUENCE [LARGE SCALE GENOMIC DNA]</scope>
    <source>
        <strain evidence="1 2">M42-189</strain>
    </source>
</reference>
<dbReference type="Proteomes" id="UP001521785">
    <property type="component" value="Unassembled WGS sequence"/>
</dbReference>
<comment type="caution">
    <text evidence="1">The sequence shown here is derived from an EMBL/GenBank/DDBJ whole genome shotgun (WGS) entry which is preliminary data.</text>
</comment>
<organism evidence="1 2">
    <name type="scientific">Paraconiothyrium brasiliense</name>
    <dbReference type="NCBI Taxonomy" id="300254"/>
    <lineage>
        <taxon>Eukaryota</taxon>
        <taxon>Fungi</taxon>
        <taxon>Dikarya</taxon>
        <taxon>Ascomycota</taxon>
        <taxon>Pezizomycotina</taxon>
        <taxon>Dothideomycetes</taxon>
        <taxon>Pleosporomycetidae</taxon>
        <taxon>Pleosporales</taxon>
        <taxon>Massarineae</taxon>
        <taxon>Didymosphaeriaceae</taxon>
        <taxon>Paraconiothyrium</taxon>
    </lineage>
</organism>
<sequence length="225" mass="25104">MLTSDSKPTDNWLNGPTTLNHAEINALVNNITFIIRSLQRNTKSSADIDFSNVHDSDLHIVTAAENGGFRMSIFFGSYLICMGEHVDRREQTMDGLREKVEKMISSIVNVKANAIKKHQHEDSQVTLLDGNLPGSGLVNDSLDSDGSDVGFEDAVVELMKQSDELIAEVEGKKFAEAETQSRKKLLETERFEVRSRKGATCLVEVFEKERGRERGFTMPSRAGRL</sequence>
<name>A0ABR3RJZ0_9PLEO</name>